<evidence type="ECO:0000256" key="6">
    <source>
        <dbReference type="ARBA" id="ARBA00022840"/>
    </source>
</evidence>
<evidence type="ECO:0000256" key="4">
    <source>
        <dbReference type="ARBA" id="ARBA00022684"/>
    </source>
</evidence>
<feature type="domain" description="Glutamate--cysteine ligase" evidence="10">
    <location>
        <begin position="9"/>
        <end position="383"/>
    </location>
</feature>
<dbReference type="InterPro" id="IPR006334">
    <property type="entry name" value="Glut_cys_ligase"/>
</dbReference>
<dbReference type="GO" id="GO:0005829">
    <property type="term" value="C:cytosol"/>
    <property type="evidence" value="ECO:0007669"/>
    <property type="project" value="TreeGrafter"/>
</dbReference>
<dbReference type="STRING" id="260552.Mag101_17085"/>
<evidence type="ECO:0000256" key="9">
    <source>
        <dbReference type="RuleBase" id="RU004391"/>
    </source>
</evidence>
<evidence type="ECO:0000313" key="11">
    <source>
        <dbReference type="EMBL" id="AQQ69657.1"/>
    </source>
</evidence>
<evidence type="ECO:0000256" key="5">
    <source>
        <dbReference type="ARBA" id="ARBA00022741"/>
    </source>
</evidence>
<keyword evidence="5 8" id="KW-0547">Nucleotide-binding</keyword>
<dbReference type="InterPro" id="IPR007370">
    <property type="entry name" value="Glu_cys_ligase"/>
</dbReference>
<keyword evidence="3 8" id="KW-0436">Ligase</keyword>
<evidence type="ECO:0000256" key="3">
    <source>
        <dbReference type="ARBA" id="ARBA00022598"/>
    </source>
</evidence>
<dbReference type="EMBL" id="CP019650">
    <property type="protein sequence ID" value="AQQ69657.1"/>
    <property type="molecule type" value="Genomic_DNA"/>
</dbReference>
<comment type="pathway">
    <text evidence="1 8 9">Sulfur metabolism; glutathione biosynthesis; glutathione from L-cysteine and L-glutamate: step 1/2.</text>
</comment>
<dbReference type="AlphaFoldDB" id="A0A1Q2MBI8"/>
<comment type="similarity">
    <text evidence="2 8">Belongs to the glutamate--cysteine ligase type 1 family. Type 1 subfamily.</text>
</comment>
<keyword evidence="12" id="KW-1185">Reference proteome</keyword>
<protein>
    <recommendedName>
        <fullName evidence="8">Glutamate--cysteine ligase</fullName>
        <ecNumber evidence="8">6.3.2.2</ecNumber>
    </recommendedName>
    <alternativeName>
        <fullName evidence="8">Gamma-ECS</fullName>
        <shortName evidence="8">GCS</shortName>
    </alternativeName>
    <alternativeName>
        <fullName evidence="8">Gamma-glutamylcysteine synthetase</fullName>
    </alternativeName>
</protein>
<name>A0A1Q2MBI8_9GAMM</name>
<sequence length="531" mass="60437">MPLPTFNLAELAKPEGLDLLKGIRRGIEKEGLRVTPEGELAQTDHPQGLGSALSHECITTDFSEALLEFITPPVATPEQALEKLDQIHRFTYSQIGDERLWVNSMPGRIGRDEDIPVARYGSSYSGTMKTIYRLGLGLRYGRAMQTIAGIHYNFSLPDTFWQWLQARENSSESLQDFKTRRYFDLIRNFRRHYWLLIHLFGAAPAVCGTFVQDREHKLQPFDGDGRSLYAPNSTSLRMGDLGYTSDAQKSLIVCYNDLPSYLSTLCAAISKPYPAYHELGVKNAEGHYQQLSTGLLQIENEFYSPIRPKNPAGMGETALSALDARGVEYIEVRCLDLNPFVPLGIEAPQMRFLDAFLLHCLLSDSPQTDEADYRAVQENLSRIVYQGRDPQVQLIHNGSERKLTDWANELLDQITPLAELLDSAWQSEDYERAVDVQRDKISGKTLTPAAHMLAEMHEHGQTFFQWAKDKAEQHREYFIDRPLSEEEQSEFERLAGESRQKQKAVEDADTGTFEDFLGKYYAQYVFCHKDL</sequence>
<dbReference type="PANTHER" id="PTHR38761:SF1">
    <property type="entry name" value="GLUTAMATE--CYSTEINE LIGASE"/>
    <property type="match status" value="1"/>
</dbReference>
<dbReference type="Proteomes" id="UP000188219">
    <property type="component" value="Chromosome"/>
</dbReference>
<dbReference type="HAMAP" id="MF_00578">
    <property type="entry name" value="Glu_cys_ligase"/>
    <property type="match status" value="1"/>
</dbReference>
<dbReference type="eggNOG" id="COG2918">
    <property type="taxonomic scope" value="Bacteria"/>
</dbReference>
<evidence type="ECO:0000256" key="7">
    <source>
        <dbReference type="ARBA" id="ARBA00048819"/>
    </source>
</evidence>
<reference evidence="11" key="1">
    <citation type="submission" date="2017-02" db="EMBL/GenBank/DDBJ databases">
        <title>Genome of Microbulbifer agarilyticus GP101.</title>
        <authorList>
            <person name="Jung J."/>
            <person name="Bae S.S."/>
            <person name="Baek K."/>
        </authorList>
    </citation>
    <scope>NUCLEOTIDE SEQUENCE [LARGE SCALE GENOMIC DNA]</scope>
    <source>
        <strain evidence="11">GP101</strain>
    </source>
</reference>
<dbReference type="GO" id="GO:0004357">
    <property type="term" value="F:glutamate-cysteine ligase activity"/>
    <property type="evidence" value="ECO:0007669"/>
    <property type="project" value="UniProtKB-UniRule"/>
</dbReference>
<dbReference type="GO" id="GO:0046872">
    <property type="term" value="F:metal ion binding"/>
    <property type="evidence" value="ECO:0007669"/>
    <property type="project" value="TreeGrafter"/>
</dbReference>
<organism evidence="11 12">
    <name type="scientific">Microbulbifer agarilyticus</name>
    <dbReference type="NCBI Taxonomy" id="260552"/>
    <lineage>
        <taxon>Bacteria</taxon>
        <taxon>Pseudomonadati</taxon>
        <taxon>Pseudomonadota</taxon>
        <taxon>Gammaproteobacteria</taxon>
        <taxon>Cellvibrionales</taxon>
        <taxon>Microbulbiferaceae</taxon>
        <taxon>Microbulbifer</taxon>
    </lineage>
</organism>
<gene>
    <name evidence="8" type="primary">gshA</name>
    <name evidence="11" type="ORF">Mag101_17085</name>
</gene>
<dbReference type="PANTHER" id="PTHR38761">
    <property type="entry name" value="GLUTAMATE--CYSTEINE LIGASE"/>
    <property type="match status" value="1"/>
</dbReference>
<dbReference type="Gene3D" id="3.30.590.20">
    <property type="match status" value="1"/>
</dbReference>
<dbReference type="GO" id="GO:0005524">
    <property type="term" value="F:ATP binding"/>
    <property type="evidence" value="ECO:0007669"/>
    <property type="project" value="UniProtKB-KW"/>
</dbReference>
<dbReference type="Pfam" id="PF04262">
    <property type="entry name" value="Glu_cys_ligase"/>
    <property type="match status" value="1"/>
</dbReference>
<accession>A0A1Q2MBI8</accession>
<evidence type="ECO:0000256" key="2">
    <source>
        <dbReference type="ARBA" id="ARBA00008772"/>
    </source>
</evidence>
<dbReference type="UniPathway" id="UPA00142">
    <property type="reaction ID" value="UER00209"/>
</dbReference>
<keyword evidence="6 8" id="KW-0067">ATP-binding</keyword>
<dbReference type="InterPro" id="IPR014746">
    <property type="entry name" value="Gln_synth/guanido_kin_cat_dom"/>
</dbReference>
<evidence type="ECO:0000256" key="1">
    <source>
        <dbReference type="ARBA" id="ARBA00005006"/>
    </source>
</evidence>
<proteinExistence type="inferred from homology"/>
<evidence type="ECO:0000313" key="12">
    <source>
        <dbReference type="Proteomes" id="UP000188219"/>
    </source>
</evidence>
<evidence type="ECO:0000259" key="10">
    <source>
        <dbReference type="Pfam" id="PF04262"/>
    </source>
</evidence>
<keyword evidence="4 8" id="KW-0317">Glutathione biosynthesis</keyword>
<comment type="catalytic activity">
    <reaction evidence="7 8 9">
        <text>L-cysteine + L-glutamate + ATP = gamma-L-glutamyl-L-cysteine + ADP + phosphate + H(+)</text>
        <dbReference type="Rhea" id="RHEA:13285"/>
        <dbReference type="ChEBI" id="CHEBI:15378"/>
        <dbReference type="ChEBI" id="CHEBI:29985"/>
        <dbReference type="ChEBI" id="CHEBI:30616"/>
        <dbReference type="ChEBI" id="CHEBI:35235"/>
        <dbReference type="ChEBI" id="CHEBI:43474"/>
        <dbReference type="ChEBI" id="CHEBI:58173"/>
        <dbReference type="ChEBI" id="CHEBI:456216"/>
        <dbReference type="EC" id="6.3.2.2"/>
    </reaction>
</comment>
<evidence type="ECO:0000256" key="8">
    <source>
        <dbReference type="HAMAP-Rule" id="MF_00578"/>
    </source>
</evidence>
<dbReference type="NCBIfam" id="TIGR01434">
    <property type="entry name" value="glu_cys_ligase"/>
    <property type="match status" value="1"/>
</dbReference>
<dbReference type="SUPFAM" id="SSF55931">
    <property type="entry name" value="Glutamine synthetase/guanido kinase"/>
    <property type="match status" value="1"/>
</dbReference>
<dbReference type="EC" id="6.3.2.2" evidence="8"/>
<dbReference type="KEGG" id="maga:Mag101_17085"/>
<dbReference type="GO" id="GO:0006750">
    <property type="term" value="P:glutathione biosynthetic process"/>
    <property type="evidence" value="ECO:0007669"/>
    <property type="project" value="UniProtKB-UniRule"/>
</dbReference>